<name>A0A0C2MV44_THEKT</name>
<protein>
    <submittedName>
        <fullName evidence="1">Uncharacterized protein</fullName>
    </submittedName>
</protein>
<proteinExistence type="predicted"/>
<gene>
    <name evidence="1" type="ORF">RF11_10730</name>
</gene>
<organism evidence="1 2">
    <name type="scientific">Thelohanellus kitauei</name>
    <name type="common">Myxosporean</name>
    <dbReference type="NCBI Taxonomy" id="669202"/>
    <lineage>
        <taxon>Eukaryota</taxon>
        <taxon>Metazoa</taxon>
        <taxon>Cnidaria</taxon>
        <taxon>Myxozoa</taxon>
        <taxon>Myxosporea</taxon>
        <taxon>Bivalvulida</taxon>
        <taxon>Platysporina</taxon>
        <taxon>Myxobolidae</taxon>
        <taxon>Thelohanellus</taxon>
    </lineage>
</organism>
<evidence type="ECO:0000313" key="2">
    <source>
        <dbReference type="Proteomes" id="UP000031668"/>
    </source>
</evidence>
<dbReference type="OrthoDB" id="10047020at2759"/>
<dbReference type="EMBL" id="JWZT01003799">
    <property type="protein sequence ID" value="KII65527.1"/>
    <property type="molecule type" value="Genomic_DNA"/>
</dbReference>
<reference evidence="1 2" key="1">
    <citation type="journal article" date="2014" name="Genome Biol. Evol.">
        <title>The genome of the myxosporean Thelohanellus kitauei shows adaptations to nutrient acquisition within its fish host.</title>
        <authorList>
            <person name="Yang Y."/>
            <person name="Xiong J."/>
            <person name="Zhou Z."/>
            <person name="Huo F."/>
            <person name="Miao W."/>
            <person name="Ran C."/>
            <person name="Liu Y."/>
            <person name="Zhang J."/>
            <person name="Feng J."/>
            <person name="Wang M."/>
            <person name="Wang M."/>
            <person name="Wang L."/>
            <person name="Yao B."/>
        </authorList>
    </citation>
    <scope>NUCLEOTIDE SEQUENCE [LARGE SCALE GENOMIC DNA]</scope>
    <source>
        <strain evidence="1">Wuqing</strain>
    </source>
</reference>
<keyword evidence="2" id="KW-1185">Reference proteome</keyword>
<dbReference type="AlphaFoldDB" id="A0A0C2MV44"/>
<accession>A0A0C2MV44</accession>
<sequence>MDHIFMMNPAKINDDQANEIPFQNYLNVKPSDSFTAQMCAVKNWISTFRHQNDIYLDLLFIVKFPTLLYDEFNRISNGESDVENYQEKKILLFEVFTFIFRYKNIDICEDPRVKQFVVCFLVFIKTHDPVSITFLNDLVDSINVCLSYEPFQVMFIEENGMFHFYYYFSFNSKIKDIMFEEMYKNAYKHVQIESYPLNFDKITNCIDEFMTDLSKTQDITCIYIFSELINILHGYKLLSEFTFDVLKLYEITKIQFYNNINNMDNIMFKPSIAILWTHILNHQKKYNFRIDTTEKVIIFASLFSIIINANMEHIFETSGIFELNKYNKQMLYLMYLYLVALPIIEDPAKPWLCNMLKRVHSSLGKYIEKCGFESTSKEHRYHIIQYYTKSLVALNVDISNPENRFLKDMFEKHRKYPSFNIQSAFLAANIILNFIDNLRLNNELPIHYKAYFSNFIYQLIFGLSGKRYILKIQQSKKLDFYEDLDSCCFSILTADLINDVLSKYESHLLNNILPKSPESEDIKELQHYKNIIENMVISFNKSNYLDQANADYYLKMYEDYYINFNEDFSDIMMKFSNLNINSENNGTNDERSGSLDKILYFQNTLQPLLRWFTLIYETKFIFKDPNFKYHNINF</sequence>
<comment type="caution">
    <text evidence="1">The sequence shown here is derived from an EMBL/GenBank/DDBJ whole genome shotgun (WGS) entry which is preliminary data.</text>
</comment>
<dbReference type="Proteomes" id="UP000031668">
    <property type="component" value="Unassembled WGS sequence"/>
</dbReference>
<evidence type="ECO:0000313" key="1">
    <source>
        <dbReference type="EMBL" id="KII65527.1"/>
    </source>
</evidence>